<evidence type="ECO:0000313" key="4">
    <source>
        <dbReference type="EMBL" id="MFC4428449.1"/>
    </source>
</evidence>
<gene>
    <name evidence="4" type="ORF">ACFO0K_02005</name>
</gene>
<dbReference type="Proteomes" id="UP001595965">
    <property type="component" value="Unassembled WGS sequence"/>
</dbReference>
<dbReference type="CDD" id="cd03360">
    <property type="entry name" value="LbH_AT_putative"/>
    <property type="match status" value="1"/>
</dbReference>
<evidence type="ECO:0000256" key="2">
    <source>
        <dbReference type="ARBA" id="ARBA00022737"/>
    </source>
</evidence>
<keyword evidence="5" id="KW-1185">Reference proteome</keyword>
<dbReference type="NCBIfam" id="TIGR03570">
    <property type="entry name" value="NeuD_NnaD"/>
    <property type="match status" value="1"/>
</dbReference>
<evidence type="ECO:0000313" key="5">
    <source>
        <dbReference type="Proteomes" id="UP001595965"/>
    </source>
</evidence>
<dbReference type="Pfam" id="PF17836">
    <property type="entry name" value="PglD_N"/>
    <property type="match status" value="1"/>
</dbReference>
<dbReference type="EMBL" id="JBHSEN010000001">
    <property type="protein sequence ID" value="MFC4428449.1"/>
    <property type="molecule type" value="Genomic_DNA"/>
</dbReference>
<keyword evidence="2" id="KW-0677">Repeat</keyword>
<dbReference type="InterPro" id="IPR050179">
    <property type="entry name" value="Trans_hexapeptide_repeat"/>
</dbReference>
<dbReference type="InterPro" id="IPR018357">
    <property type="entry name" value="Hexapep_transf_CS"/>
</dbReference>
<dbReference type="Gene3D" id="2.160.10.10">
    <property type="entry name" value="Hexapeptide repeat proteins"/>
    <property type="match status" value="1"/>
</dbReference>
<organism evidence="4 5">
    <name type="scientific">Citricoccus alkalitolerans</name>
    <dbReference type="NCBI Taxonomy" id="246603"/>
    <lineage>
        <taxon>Bacteria</taxon>
        <taxon>Bacillati</taxon>
        <taxon>Actinomycetota</taxon>
        <taxon>Actinomycetes</taxon>
        <taxon>Micrococcales</taxon>
        <taxon>Micrococcaceae</taxon>
        <taxon>Citricoccus</taxon>
    </lineage>
</organism>
<evidence type="ECO:0000259" key="3">
    <source>
        <dbReference type="Pfam" id="PF17836"/>
    </source>
</evidence>
<dbReference type="InterPro" id="IPR041561">
    <property type="entry name" value="PglD_N"/>
</dbReference>
<dbReference type="PANTHER" id="PTHR43300">
    <property type="entry name" value="ACETYLTRANSFERASE"/>
    <property type="match status" value="1"/>
</dbReference>
<dbReference type="InterPro" id="IPR020019">
    <property type="entry name" value="AcTrfase_PglD-like"/>
</dbReference>
<dbReference type="PANTHER" id="PTHR43300:SF7">
    <property type="entry name" value="UDP-N-ACETYLBACILLOSAMINE N-ACETYLTRANSFERASE"/>
    <property type="match status" value="1"/>
</dbReference>
<dbReference type="InterPro" id="IPR011004">
    <property type="entry name" value="Trimer_LpxA-like_sf"/>
</dbReference>
<dbReference type="RefSeq" id="WP_344230057.1">
    <property type="nucleotide sequence ID" value="NZ_BAAALH010000002.1"/>
</dbReference>
<name>A0ABV8XS98_9MICC</name>
<feature type="domain" description="PglD N-terminal" evidence="3">
    <location>
        <begin position="5"/>
        <end position="89"/>
    </location>
</feature>
<comment type="caution">
    <text evidence="4">The sequence shown here is derived from an EMBL/GenBank/DDBJ whole genome shotgun (WGS) entry which is preliminary data.</text>
</comment>
<accession>A0ABV8XS98</accession>
<reference evidence="5" key="1">
    <citation type="journal article" date="2019" name="Int. J. Syst. Evol. Microbiol.">
        <title>The Global Catalogue of Microorganisms (GCM) 10K type strain sequencing project: providing services to taxonomists for standard genome sequencing and annotation.</title>
        <authorList>
            <consortium name="The Broad Institute Genomics Platform"/>
            <consortium name="The Broad Institute Genome Sequencing Center for Infectious Disease"/>
            <person name="Wu L."/>
            <person name="Ma J."/>
        </authorList>
    </citation>
    <scope>NUCLEOTIDE SEQUENCE [LARGE SCALE GENOMIC DNA]</scope>
    <source>
        <strain evidence="5">CGMCC 1.12125</strain>
    </source>
</reference>
<dbReference type="PROSITE" id="PS00101">
    <property type="entry name" value="HEXAPEP_TRANSFERASES"/>
    <property type="match status" value="1"/>
</dbReference>
<evidence type="ECO:0000256" key="1">
    <source>
        <dbReference type="ARBA" id="ARBA00022679"/>
    </source>
</evidence>
<keyword evidence="1" id="KW-0808">Transferase</keyword>
<protein>
    <submittedName>
        <fullName evidence="4">Acetyltransferase</fullName>
    </submittedName>
</protein>
<dbReference type="SUPFAM" id="SSF51161">
    <property type="entry name" value="Trimeric LpxA-like enzymes"/>
    <property type="match status" value="1"/>
</dbReference>
<dbReference type="Gene3D" id="3.40.50.20">
    <property type="match status" value="1"/>
</dbReference>
<sequence length="214" mass="22313">MTGRQLAIVGAGGFGREVADVVEAINKDSEGGVWNLIGVFDDAPSEANLRRLSDRGISYIGAIPEVWSGPEIHFVVGIGSPTIRMKVANLLEGLEWKPATLVHPVAQCGSRVRIEPGTVVCAGVQISTNVSLGRHVHVNPNATIGHDSELQDFVSVNPAATVSGEVLIAAESLIGASATILQGLRIGQRSLVGASACVVQNVEADTRVKGIPAR</sequence>
<proteinExistence type="predicted"/>